<evidence type="ECO:0008006" key="4">
    <source>
        <dbReference type="Google" id="ProtNLM"/>
    </source>
</evidence>
<keyword evidence="1" id="KW-0812">Transmembrane</keyword>
<reference evidence="2" key="1">
    <citation type="submission" date="2021-03" db="EMBL/GenBank/DDBJ databases">
        <authorList>
            <person name="Tagirdzhanova G."/>
        </authorList>
    </citation>
    <scope>NUCLEOTIDE SEQUENCE</scope>
</reference>
<gene>
    <name evidence="2" type="ORF">IMSHALPRED_001006</name>
</gene>
<dbReference type="AlphaFoldDB" id="A0A8H3EXV8"/>
<feature type="transmembrane region" description="Helical" evidence="1">
    <location>
        <begin position="20"/>
        <end position="41"/>
    </location>
</feature>
<proteinExistence type="predicted"/>
<dbReference type="EMBL" id="CAJPDT010000011">
    <property type="protein sequence ID" value="CAF9913394.1"/>
    <property type="molecule type" value="Genomic_DNA"/>
</dbReference>
<keyword evidence="3" id="KW-1185">Reference proteome</keyword>
<evidence type="ECO:0000313" key="3">
    <source>
        <dbReference type="Proteomes" id="UP000664534"/>
    </source>
</evidence>
<organism evidence="2 3">
    <name type="scientific">Imshaugia aleurites</name>
    <dbReference type="NCBI Taxonomy" id="172621"/>
    <lineage>
        <taxon>Eukaryota</taxon>
        <taxon>Fungi</taxon>
        <taxon>Dikarya</taxon>
        <taxon>Ascomycota</taxon>
        <taxon>Pezizomycotina</taxon>
        <taxon>Lecanoromycetes</taxon>
        <taxon>OSLEUM clade</taxon>
        <taxon>Lecanoromycetidae</taxon>
        <taxon>Lecanorales</taxon>
        <taxon>Lecanorineae</taxon>
        <taxon>Parmeliaceae</taxon>
        <taxon>Imshaugia</taxon>
    </lineage>
</organism>
<dbReference type="Proteomes" id="UP000664534">
    <property type="component" value="Unassembled WGS sequence"/>
</dbReference>
<dbReference type="OrthoDB" id="5304367at2759"/>
<comment type="caution">
    <text evidence="2">The sequence shown here is derived from an EMBL/GenBank/DDBJ whole genome shotgun (WGS) entry which is preliminary data.</text>
</comment>
<evidence type="ECO:0000256" key="1">
    <source>
        <dbReference type="SAM" id="Phobius"/>
    </source>
</evidence>
<evidence type="ECO:0000313" key="2">
    <source>
        <dbReference type="EMBL" id="CAF9913394.1"/>
    </source>
</evidence>
<keyword evidence="1" id="KW-0472">Membrane</keyword>
<name>A0A8H3EXV8_9LECA</name>
<keyword evidence="1" id="KW-1133">Transmembrane helix</keyword>
<sequence>MSPKPLKGKRLSEIKLSRSFNGRTLLAPIVAFTMAGLLFVYTRSSIYAAKRNAQRHRAADGGQISWYNESQRRHGALEQPEEQESIKQLIVGTQDKTAKLLEKRSRQSAEEEVLKARIHKRDNGG</sequence>
<accession>A0A8H3EXV8</accession>
<protein>
    <recommendedName>
        <fullName evidence="4">Transmembrane protein</fullName>
    </recommendedName>
</protein>